<dbReference type="PROSITE" id="PS01268">
    <property type="entry name" value="UPF0024"/>
    <property type="match status" value="1"/>
</dbReference>
<dbReference type="Proteomes" id="UP000256864">
    <property type="component" value="Unassembled WGS sequence"/>
</dbReference>
<dbReference type="InterPro" id="IPR011760">
    <property type="entry name" value="PsdUridine_synth_TruD_insert"/>
</dbReference>
<name>A0A371NBJ8_9EURY</name>
<gene>
    <name evidence="4" type="primary">truD</name>
    <name evidence="6" type="ORF">C7452_1375</name>
</gene>
<dbReference type="Gene3D" id="3.30.70.3160">
    <property type="match status" value="1"/>
</dbReference>
<protein>
    <recommendedName>
        <fullName evidence="4">Probable tRNA pseudouridine synthase D</fullName>
        <ecNumber evidence="4">5.4.99.27</ecNumber>
    </recommendedName>
    <alternativeName>
        <fullName evidence="4">tRNA pseudouridine(13) synthase</fullName>
    </alternativeName>
    <alternativeName>
        <fullName evidence="4">tRNA pseudouridylate synthase D</fullName>
    </alternativeName>
    <alternativeName>
        <fullName evidence="4">tRNA-uridine isomerase D</fullName>
    </alternativeName>
</protein>
<evidence type="ECO:0000256" key="2">
    <source>
        <dbReference type="ARBA" id="ARBA00022694"/>
    </source>
</evidence>
<dbReference type="GO" id="GO:0160150">
    <property type="term" value="F:tRNA pseudouridine(13) synthase activity"/>
    <property type="evidence" value="ECO:0007669"/>
    <property type="project" value="UniProtKB-EC"/>
</dbReference>
<dbReference type="InterPro" id="IPR042214">
    <property type="entry name" value="TruD_catalytic"/>
</dbReference>
<evidence type="ECO:0000259" key="5">
    <source>
        <dbReference type="PROSITE" id="PS50984"/>
    </source>
</evidence>
<keyword evidence="3 4" id="KW-0413">Isomerase</keyword>
<comment type="function">
    <text evidence="4">Could be responsible for synthesis of pseudouridine from uracil-13 in transfer RNAs.</text>
</comment>
<dbReference type="AlphaFoldDB" id="A0A371NBJ8"/>
<evidence type="ECO:0000256" key="1">
    <source>
        <dbReference type="ARBA" id="ARBA00007953"/>
    </source>
</evidence>
<organism evidence="6 7">
    <name type="scientific">Methanothermobacter defluvii</name>
    <dbReference type="NCBI Taxonomy" id="49339"/>
    <lineage>
        <taxon>Archaea</taxon>
        <taxon>Methanobacteriati</taxon>
        <taxon>Methanobacteriota</taxon>
        <taxon>Methanomada group</taxon>
        <taxon>Methanobacteria</taxon>
        <taxon>Methanobacteriales</taxon>
        <taxon>Methanobacteriaceae</taxon>
        <taxon>Methanothermobacter</taxon>
    </lineage>
</organism>
<dbReference type="Gene3D" id="1.10.1510.30">
    <property type="match status" value="1"/>
</dbReference>
<feature type="active site" description="Nucleophile" evidence="4">
    <location>
        <position position="78"/>
    </location>
</feature>
<proteinExistence type="inferred from homology"/>
<dbReference type="HAMAP" id="MF_01082">
    <property type="entry name" value="TruD"/>
    <property type="match status" value="1"/>
</dbReference>
<dbReference type="EMBL" id="QREL01000002">
    <property type="protein sequence ID" value="REE26411.1"/>
    <property type="molecule type" value="Genomic_DNA"/>
</dbReference>
<dbReference type="InterPro" id="IPR020119">
    <property type="entry name" value="PsdUridine_synth_TruD_CS"/>
</dbReference>
<dbReference type="InterPro" id="IPR001656">
    <property type="entry name" value="PsdUridine_synth_TruD"/>
</dbReference>
<dbReference type="PROSITE" id="PS50984">
    <property type="entry name" value="TRUD"/>
    <property type="match status" value="1"/>
</dbReference>
<dbReference type="PANTHER" id="PTHR13326">
    <property type="entry name" value="TRNA PSEUDOURIDINE SYNTHASE D"/>
    <property type="match status" value="1"/>
</dbReference>
<dbReference type="EC" id="5.4.99.27" evidence="4"/>
<evidence type="ECO:0000256" key="3">
    <source>
        <dbReference type="ARBA" id="ARBA00023235"/>
    </source>
</evidence>
<dbReference type="GO" id="GO:0031119">
    <property type="term" value="P:tRNA pseudouridine synthesis"/>
    <property type="evidence" value="ECO:0007669"/>
    <property type="project" value="UniProtKB-UniRule"/>
</dbReference>
<dbReference type="RefSeq" id="WP_048176048.1">
    <property type="nucleotide sequence ID" value="NZ_QREL01000002.1"/>
</dbReference>
<accession>A0A371NBJ8</accession>
<evidence type="ECO:0000313" key="6">
    <source>
        <dbReference type="EMBL" id="REE26411.1"/>
    </source>
</evidence>
<dbReference type="NCBIfam" id="TIGR00094">
    <property type="entry name" value="tRNA_TruD_broad"/>
    <property type="match status" value="1"/>
</dbReference>
<dbReference type="SUPFAM" id="SSF55120">
    <property type="entry name" value="Pseudouridine synthase"/>
    <property type="match status" value="1"/>
</dbReference>
<reference evidence="6 7" key="1">
    <citation type="submission" date="2018-07" db="EMBL/GenBank/DDBJ databases">
        <title>Genomic Encyclopedia of Type Strains, Phase IV (KMG-IV): sequencing the most valuable type-strain genomes for metagenomic binning, comparative biology and taxonomic classification.</title>
        <authorList>
            <person name="Goeker M."/>
        </authorList>
    </citation>
    <scope>NUCLEOTIDE SEQUENCE [LARGE SCALE GENOMIC DNA]</scope>
    <source>
        <strain evidence="6 7">DSM 7466</strain>
    </source>
</reference>
<dbReference type="Gene3D" id="3.30.2350.20">
    <property type="entry name" value="TruD, catalytic domain"/>
    <property type="match status" value="1"/>
</dbReference>
<comment type="caution">
    <text evidence="6">The sequence shown here is derived from an EMBL/GenBank/DDBJ whole genome shotgun (WGS) entry which is preliminary data.</text>
</comment>
<dbReference type="InterPro" id="IPR020103">
    <property type="entry name" value="PsdUridine_synth_cat_dom_sf"/>
</dbReference>
<comment type="catalytic activity">
    <reaction evidence="4">
        <text>uridine(13) in tRNA = pseudouridine(13) in tRNA</text>
        <dbReference type="Rhea" id="RHEA:42540"/>
        <dbReference type="Rhea" id="RHEA-COMP:10105"/>
        <dbReference type="Rhea" id="RHEA-COMP:10106"/>
        <dbReference type="ChEBI" id="CHEBI:65314"/>
        <dbReference type="ChEBI" id="CHEBI:65315"/>
        <dbReference type="EC" id="5.4.99.27"/>
    </reaction>
</comment>
<comment type="similarity">
    <text evidence="1 4">Belongs to the pseudouridine synthase TruD family.</text>
</comment>
<dbReference type="PANTHER" id="PTHR13326:SF21">
    <property type="entry name" value="PSEUDOURIDYLATE SYNTHASE PUS7L"/>
    <property type="match status" value="1"/>
</dbReference>
<dbReference type="GO" id="GO:0003723">
    <property type="term" value="F:RNA binding"/>
    <property type="evidence" value="ECO:0007669"/>
    <property type="project" value="InterPro"/>
</dbReference>
<evidence type="ECO:0000313" key="7">
    <source>
        <dbReference type="Proteomes" id="UP000256864"/>
    </source>
</evidence>
<keyword evidence="2 4" id="KW-0819">tRNA processing</keyword>
<dbReference type="Pfam" id="PF01142">
    <property type="entry name" value="TruD"/>
    <property type="match status" value="1"/>
</dbReference>
<sequence length="415" mass="47405">MLNAETYVTSTEGTGGRIRVHNRDFEVEEIPLTEPSGSGPNTWIWIEKEGRTTLDVLLDIARELHLDRRRMGFAGMKDKRAVTRQWICVSNTAPSEVKAIEERIRNVKFLRVTANEKKLRMGQLLGNRFRIRIRDTEIDEPLETAKATLQELEAKGVPNYYGWQRFGSPRANTHLVGRALVHGDVKGAVDSYIGNPLEGESEIVSEARRAYDRGDLEEAYELMPSSMRYERMMLRPMLRDLRRGEFSDESYVRAIHALPKPLKRMFVHAYQSYLFNRAVSERVALGINTHIPGDIVIDNDQHIIHDADQDELEELILNFEAHPTAPLYGSKVPLASGRPGEIERRILEDEGVSLEDFNSIKVPKLGSHGMRRAIRFRIWDVDAHESQEGLTVEFSIPRGCYATSVLREIMKKDVV</sequence>
<dbReference type="GeneID" id="82297961"/>
<dbReference type="PIRSF" id="PIRSF037016">
    <property type="entry name" value="Pseudouridin_synth_euk_prd"/>
    <property type="match status" value="1"/>
</dbReference>
<feature type="domain" description="TRUD" evidence="5">
    <location>
        <begin position="156"/>
        <end position="376"/>
    </location>
</feature>
<keyword evidence="7" id="KW-1185">Reference proteome</keyword>
<evidence type="ECO:0000256" key="4">
    <source>
        <dbReference type="HAMAP-Rule" id="MF_01082"/>
    </source>
</evidence>